<evidence type="ECO:0000313" key="3">
    <source>
        <dbReference type="Proteomes" id="UP000186922"/>
    </source>
</evidence>
<proteinExistence type="predicted"/>
<organism evidence="2 3">
    <name type="scientific">Ramazzottius varieornatus</name>
    <name type="common">Water bear</name>
    <name type="synonym">Tardigrade</name>
    <dbReference type="NCBI Taxonomy" id="947166"/>
    <lineage>
        <taxon>Eukaryota</taxon>
        <taxon>Metazoa</taxon>
        <taxon>Ecdysozoa</taxon>
        <taxon>Tardigrada</taxon>
        <taxon>Eutardigrada</taxon>
        <taxon>Parachela</taxon>
        <taxon>Hypsibioidea</taxon>
        <taxon>Ramazzottiidae</taxon>
        <taxon>Ramazzottius</taxon>
    </lineage>
</organism>
<accession>A0A1D1UNP6</accession>
<dbReference type="AlphaFoldDB" id="A0A1D1UNP6"/>
<sequence length="182" mass="20584">MIGGAWDGQPKAGELKYIHTALGRQLQRHLREQECLEYKQNKGHHFGHLVAPHCDHCSLIRESGGRHTTRKAALNSEFMFGRAAARKTIDDRMETFLRKHSAHMQQAVGGKQSRPMAALPGPSLRVGPLRKPRSAEQLMTTMKSEVEYQPIDVRDLQPGVQRLSSERHAMAEPVQEMDARME</sequence>
<dbReference type="Proteomes" id="UP000186922">
    <property type="component" value="Unassembled WGS sequence"/>
</dbReference>
<comment type="caution">
    <text evidence="2">The sequence shown here is derived from an EMBL/GenBank/DDBJ whole genome shotgun (WGS) entry which is preliminary data.</text>
</comment>
<protein>
    <submittedName>
        <fullName evidence="2">Uncharacterized protein</fullName>
    </submittedName>
</protein>
<evidence type="ECO:0000256" key="1">
    <source>
        <dbReference type="SAM" id="MobiDB-lite"/>
    </source>
</evidence>
<keyword evidence="3" id="KW-1185">Reference proteome</keyword>
<name>A0A1D1UNP6_RAMVA</name>
<gene>
    <name evidence="2" type="primary">RvY_01831-1</name>
    <name evidence="2" type="synonym">RvY_01831.1</name>
    <name evidence="2" type="ORF">RvY_01831</name>
</gene>
<evidence type="ECO:0000313" key="2">
    <source>
        <dbReference type="EMBL" id="GAU89262.1"/>
    </source>
</evidence>
<feature type="region of interest" description="Disordered" evidence="1">
    <location>
        <begin position="105"/>
        <end position="126"/>
    </location>
</feature>
<dbReference type="EMBL" id="BDGG01000001">
    <property type="protein sequence ID" value="GAU89262.1"/>
    <property type="molecule type" value="Genomic_DNA"/>
</dbReference>
<reference evidence="2 3" key="1">
    <citation type="journal article" date="2016" name="Nat. Commun.">
        <title>Extremotolerant tardigrade genome and improved radiotolerance of human cultured cells by tardigrade-unique protein.</title>
        <authorList>
            <person name="Hashimoto T."/>
            <person name="Horikawa D.D."/>
            <person name="Saito Y."/>
            <person name="Kuwahara H."/>
            <person name="Kozuka-Hata H."/>
            <person name="Shin-I T."/>
            <person name="Minakuchi Y."/>
            <person name="Ohishi K."/>
            <person name="Motoyama A."/>
            <person name="Aizu T."/>
            <person name="Enomoto A."/>
            <person name="Kondo K."/>
            <person name="Tanaka S."/>
            <person name="Hara Y."/>
            <person name="Koshikawa S."/>
            <person name="Sagara H."/>
            <person name="Miura T."/>
            <person name="Yokobori S."/>
            <person name="Miyagawa K."/>
            <person name="Suzuki Y."/>
            <person name="Kubo T."/>
            <person name="Oyama M."/>
            <person name="Kohara Y."/>
            <person name="Fujiyama A."/>
            <person name="Arakawa K."/>
            <person name="Katayama T."/>
            <person name="Toyoda A."/>
            <person name="Kunieda T."/>
        </authorList>
    </citation>
    <scope>NUCLEOTIDE SEQUENCE [LARGE SCALE GENOMIC DNA]</scope>
    <source>
        <strain evidence="2 3">YOKOZUNA-1</strain>
    </source>
</reference>